<reference evidence="6" key="1">
    <citation type="submission" date="2015-01" db="EMBL/GenBank/DDBJ databases">
        <title>The Genome Sequence of Cladophialophora bantiana CBS 173.52.</title>
        <authorList>
            <consortium name="The Broad Institute Genomics Platform"/>
            <person name="Cuomo C."/>
            <person name="de Hoog S."/>
            <person name="Gorbushina A."/>
            <person name="Stielow B."/>
            <person name="Teixiera M."/>
            <person name="Abouelleil A."/>
            <person name="Chapman S.B."/>
            <person name="Priest M."/>
            <person name="Young S.K."/>
            <person name="Wortman J."/>
            <person name="Nusbaum C."/>
            <person name="Birren B."/>
        </authorList>
    </citation>
    <scope>NUCLEOTIDE SEQUENCE [LARGE SCALE GENOMIC DNA]</scope>
    <source>
        <strain evidence="6">CBS 173.52</strain>
    </source>
</reference>
<dbReference type="EMBL" id="KN846990">
    <property type="protein sequence ID" value="KIW91782.1"/>
    <property type="molecule type" value="Genomic_DNA"/>
</dbReference>
<feature type="transmembrane region" description="Helical" evidence="5">
    <location>
        <begin position="345"/>
        <end position="364"/>
    </location>
</feature>
<feature type="transmembrane region" description="Helical" evidence="5">
    <location>
        <begin position="576"/>
        <end position="599"/>
    </location>
</feature>
<keyword evidence="7" id="KW-1185">Reference proteome</keyword>
<dbReference type="HOGENOM" id="CLU_444099_0_0_1"/>
<dbReference type="InterPro" id="IPR036259">
    <property type="entry name" value="MFS_trans_sf"/>
</dbReference>
<evidence type="ECO:0000256" key="3">
    <source>
        <dbReference type="ARBA" id="ARBA00022989"/>
    </source>
</evidence>
<feature type="transmembrane region" description="Helical" evidence="5">
    <location>
        <begin position="470"/>
        <end position="489"/>
    </location>
</feature>
<dbReference type="GO" id="GO:0005886">
    <property type="term" value="C:plasma membrane"/>
    <property type="evidence" value="ECO:0007669"/>
    <property type="project" value="TreeGrafter"/>
</dbReference>
<dbReference type="RefSeq" id="XP_016618451.1">
    <property type="nucleotide sequence ID" value="XM_016765482.1"/>
</dbReference>
<evidence type="ECO:0000313" key="6">
    <source>
        <dbReference type="EMBL" id="KIW91782.1"/>
    </source>
</evidence>
<dbReference type="InterPro" id="IPR011701">
    <property type="entry name" value="MFS"/>
</dbReference>
<dbReference type="OrthoDB" id="5371740at2759"/>
<dbReference type="SUPFAM" id="SSF103473">
    <property type="entry name" value="MFS general substrate transporter"/>
    <property type="match status" value="1"/>
</dbReference>
<dbReference type="VEuPathDB" id="FungiDB:Z519_07752"/>
<dbReference type="Gene3D" id="1.20.1250.20">
    <property type="entry name" value="MFS general substrate transporter like domains"/>
    <property type="match status" value="1"/>
</dbReference>
<feature type="transmembrane region" description="Helical" evidence="5">
    <location>
        <begin position="286"/>
        <end position="304"/>
    </location>
</feature>
<feature type="transmembrane region" description="Helical" evidence="5">
    <location>
        <begin position="376"/>
        <end position="395"/>
    </location>
</feature>
<dbReference type="InterPro" id="IPR036291">
    <property type="entry name" value="NAD(P)-bd_dom_sf"/>
</dbReference>
<protein>
    <submittedName>
        <fullName evidence="6">Uncharacterized protein</fullName>
    </submittedName>
</protein>
<organism evidence="6 7">
    <name type="scientific">Cladophialophora bantiana (strain ATCC 10958 / CBS 173.52 / CDC B-1940 / NIH 8579)</name>
    <name type="common">Xylohypha bantiana</name>
    <dbReference type="NCBI Taxonomy" id="1442370"/>
    <lineage>
        <taxon>Eukaryota</taxon>
        <taxon>Fungi</taxon>
        <taxon>Dikarya</taxon>
        <taxon>Ascomycota</taxon>
        <taxon>Pezizomycotina</taxon>
        <taxon>Eurotiomycetes</taxon>
        <taxon>Chaetothyriomycetidae</taxon>
        <taxon>Chaetothyriales</taxon>
        <taxon>Herpotrichiellaceae</taxon>
        <taxon>Cladophialophora</taxon>
    </lineage>
</organism>
<dbReference type="GO" id="GO:0022857">
    <property type="term" value="F:transmembrane transporter activity"/>
    <property type="evidence" value="ECO:0007669"/>
    <property type="project" value="InterPro"/>
</dbReference>
<proteinExistence type="predicted"/>
<feature type="transmembrane region" description="Helical" evidence="5">
    <location>
        <begin position="509"/>
        <end position="529"/>
    </location>
</feature>
<dbReference type="SUPFAM" id="SSF51735">
    <property type="entry name" value="NAD(P)-binding Rossmann-fold domains"/>
    <property type="match status" value="1"/>
</dbReference>
<keyword evidence="2 5" id="KW-0812">Transmembrane</keyword>
<dbReference type="Pfam" id="PF07690">
    <property type="entry name" value="MFS_1"/>
    <property type="match status" value="1"/>
</dbReference>
<name>A0A0D2FZ91_CLAB1</name>
<dbReference type="InterPro" id="IPR002347">
    <property type="entry name" value="SDR_fam"/>
</dbReference>
<dbReference type="Pfam" id="PF13561">
    <property type="entry name" value="adh_short_C2"/>
    <property type="match status" value="1"/>
</dbReference>
<dbReference type="PANTHER" id="PTHR23502">
    <property type="entry name" value="MAJOR FACILITATOR SUPERFAMILY"/>
    <property type="match status" value="1"/>
</dbReference>
<dbReference type="PRINTS" id="PR00081">
    <property type="entry name" value="GDHRDH"/>
</dbReference>
<dbReference type="AlphaFoldDB" id="A0A0D2FZ91"/>
<dbReference type="PANTHER" id="PTHR23502:SF22">
    <property type="entry name" value="MAJOR FACILITATOR SUPERFAMILY (MFS) PROFILE DOMAIN-CONTAINING PROTEIN"/>
    <property type="match status" value="1"/>
</dbReference>
<dbReference type="Proteomes" id="UP000053789">
    <property type="component" value="Unassembled WGS sequence"/>
</dbReference>
<dbReference type="Gene3D" id="3.40.50.720">
    <property type="entry name" value="NAD(P)-binding Rossmann-like Domain"/>
    <property type="match status" value="1"/>
</dbReference>
<evidence type="ECO:0000256" key="1">
    <source>
        <dbReference type="ARBA" id="ARBA00004141"/>
    </source>
</evidence>
<evidence type="ECO:0000313" key="7">
    <source>
        <dbReference type="Proteomes" id="UP000053789"/>
    </source>
</evidence>
<evidence type="ECO:0000256" key="4">
    <source>
        <dbReference type="ARBA" id="ARBA00023136"/>
    </source>
</evidence>
<dbReference type="GeneID" id="27700680"/>
<keyword evidence="3 5" id="KW-1133">Transmembrane helix</keyword>
<accession>A0A0D2FZ91</accession>
<keyword evidence="4 5" id="KW-0472">Membrane</keyword>
<comment type="subcellular location">
    <subcellularLocation>
        <location evidence="1">Membrane</location>
        <topology evidence="1">Multi-pass membrane protein</topology>
    </subcellularLocation>
</comment>
<evidence type="ECO:0000256" key="2">
    <source>
        <dbReference type="ARBA" id="ARBA00022692"/>
    </source>
</evidence>
<evidence type="ECO:0000256" key="5">
    <source>
        <dbReference type="SAM" id="Phobius"/>
    </source>
</evidence>
<gene>
    <name evidence="6" type="ORF">Z519_07752</name>
</gene>
<sequence length="615" mass="68070">MSSPGEKVVLVTGGVISWRVAALDIASQSALAQKLADELGQNFMFCQCDISHCHEQASAFSAAFRKWGRIDALCADAGIIDRTPFTFSSGDTSRTRPVMHGCLLESHNLRRPTCCLFYATESCARREHYCNVQYGPVHPVASFAEYSGAKAGVNGFVRACAPYLQFKENVTINTVCPGVVPTQFISQHMRDTFGEDSLTPVSTIVSAYWKCLNDRSLNGDFIECSRDQHIILKRPLDADGEGSKRTTTVYDPYFVTIHGKASGLPDIGVGGVLAIPPSYFWGRAPVVFWAVLASVFLTLGICLTDNFEAFYALRPLQGANLTVCQTTTLCYIKDMFFLHEHARKIGIWLFFYVTPYIGLMLDYFMISGLDSQWRPLYWLALASTCFDLVLVVLFLDETWYRRDVPPRGAAAAWQQMAESVRDMANQAPQRLLHGCLYFRWATGVNITAAVRLGTPEDVGGYGFSPKASGFIYFAPAISVTLGEALGHWLNNWNAARYARCHDGLFKAEARLPVTYLGTIFMVPGLVLLGQTFEHHLHWLGIAFGEVSAFINFMRVMDGFAVGYFQLPWGVRVGYGASFGTQAAVIVAAGGILTFIYFYWGRLRAKGGPLRFPGST</sequence>